<accession>A0A2T5G679</accession>
<feature type="region of interest" description="Disordered" evidence="7">
    <location>
        <begin position="460"/>
        <end position="507"/>
    </location>
</feature>
<dbReference type="PANTHER" id="PTHR30008:SF0">
    <property type="entry name" value="EXODEOXYRIBONUCLEASE 7 LARGE SUBUNIT"/>
    <property type="match status" value="1"/>
</dbReference>
<gene>
    <name evidence="5" type="primary">xseA</name>
    <name evidence="10" type="ORF">BLITH_1317</name>
</gene>
<feature type="domain" description="Exonuclease VII large subunit C-terminal" evidence="8">
    <location>
        <begin position="135"/>
        <end position="446"/>
    </location>
</feature>
<organism evidence="10 11">
    <name type="scientific">Brockia lithotrophica</name>
    <dbReference type="NCBI Taxonomy" id="933949"/>
    <lineage>
        <taxon>Bacteria</taxon>
        <taxon>Bacillati</taxon>
        <taxon>Bacillota</taxon>
        <taxon>Bacilli</taxon>
        <taxon>Bacillales</taxon>
        <taxon>Bacillales Family X. Incertae Sedis</taxon>
        <taxon>Brockia</taxon>
    </lineage>
</organism>
<evidence type="ECO:0000256" key="3">
    <source>
        <dbReference type="ARBA" id="ARBA00022801"/>
    </source>
</evidence>
<sequence length="507" mass="56719">MLRGKKGDATVPFLSVSALTNLIRQAIRKERLLQNVWVRGEISNFRHHSSGHMYFTLKDESSRLKCVMFSGYNQSLSFHPQDGLSVVARGDVDVYPFGGEYQLRVQEMYPDGLGEKFLEFERLKKKLQEEGLFGRKRKLPRFPERIGLVTSDKGAAVHDVLRTLARHYPRAEVILSPALVQGEEAVPSLLRALERLRTVDPPVDILLVVRGGGDIEDLWAFNDETLARALFAFPAPVVTGIGHESDVTLADFVADLRAPTPTGAAELAVPDQEELLDHVRALEHRLINGWRRRFTSASERVERLARRRVLADPLGFLGPYRQTCDRLEERLDLSVRLYGDRALFRFHRLEGRLRGAAERRLSLAAERTRLESVRARLHGSFARYVDRRRHALALLARRLEGASPTRPLARGYAYLADSAGRPLVRAEDVLRAGRFTVHLSDGALVAEALELLPTRQKGPFPFWTPKGRASEPGRSEISSNCGANAKPGKPEGLNADAADALPGEEFP</sequence>
<evidence type="ECO:0000256" key="7">
    <source>
        <dbReference type="SAM" id="MobiDB-lite"/>
    </source>
</evidence>
<dbReference type="GO" id="GO:0009318">
    <property type="term" value="C:exodeoxyribonuclease VII complex"/>
    <property type="evidence" value="ECO:0007669"/>
    <property type="project" value="UniProtKB-UniRule"/>
</dbReference>
<comment type="function">
    <text evidence="5">Bidirectionally degrades single-stranded DNA into large acid-insoluble oligonucleotides, which are then degraded further into small acid-soluble oligonucleotides.</text>
</comment>
<dbReference type="GO" id="GO:0008855">
    <property type="term" value="F:exodeoxyribonuclease VII activity"/>
    <property type="evidence" value="ECO:0007669"/>
    <property type="project" value="UniProtKB-UniRule"/>
</dbReference>
<dbReference type="NCBIfam" id="TIGR00237">
    <property type="entry name" value="xseA"/>
    <property type="match status" value="1"/>
</dbReference>
<dbReference type="Proteomes" id="UP000244016">
    <property type="component" value="Unassembled WGS sequence"/>
</dbReference>
<evidence type="ECO:0000256" key="5">
    <source>
        <dbReference type="HAMAP-Rule" id="MF_00378"/>
    </source>
</evidence>
<reference evidence="10 11" key="1">
    <citation type="submission" date="2017-08" db="EMBL/GenBank/DDBJ databases">
        <title>Burning lignite coal seam in the remote Altai Mountains harbors a hydrogen-driven thermophilic microbial community.</title>
        <authorList>
            <person name="Kadnikov V.V."/>
            <person name="Mardanov A.V."/>
            <person name="Ivasenko D."/>
            <person name="Beletsky A.V."/>
            <person name="Karnachuk O.V."/>
            <person name="Ravin N.V."/>
        </authorList>
    </citation>
    <scope>NUCLEOTIDE SEQUENCE [LARGE SCALE GENOMIC DNA]</scope>
    <source>
        <strain evidence="10">AL31</strain>
    </source>
</reference>
<dbReference type="CDD" id="cd04489">
    <property type="entry name" value="ExoVII_LU_OBF"/>
    <property type="match status" value="1"/>
</dbReference>
<keyword evidence="2 5" id="KW-0540">Nuclease</keyword>
<keyword evidence="3 5" id="KW-0378">Hydrolase</keyword>
<dbReference type="EMBL" id="PEBW01000004">
    <property type="protein sequence ID" value="PTQ51679.1"/>
    <property type="molecule type" value="Genomic_DNA"/>
</dbReference>
<evidence type="ECO:0000313" key="10">
    <source>
        <dbReference type="EMBL" id="PTQ51679.1"/>
    </source>
</evidence>
<dbReference type="AlphaFoldDB" id="A0A2T5G679"/>
<evidence type="ECO:0000259" key="9">
    <source>
        <dbReference type="Pfam" id="PF13742"/>
    </source>
</evidence>
<comment type="similarity">
    <text evidence="5 6">Belongs to the XseA family.</text>
</comment>
<evidence type="ECO:0000256" key="2">
    <source>
        <dbReference type="ARBA" id="ARBA00022722"/>
    </source>
</evidence>
<protein>
    <recommendedName>
        <fullName evidence="5">Exodeoxyribonuclease 7 large subunit</fullName>
        <ecNumber evidence="5">3.1.11.6</ecNumber>
    </recommendedName>
    <alternativeName>
        <fullName evidence="5">Exodeoxyribonuclease VII large subunit</fullName>
        <shortName evidence="5">Exonuclease VII large subunit</shortName>
    </alternativeName>
</protein>
<dbReference type="InterPro" id="IPR025824">
    <property type="entry name" value="OB-fold_nuc-bd_dom"/>
</dbReference>
<evidence type="ECO:0000256" key="1">
    <source>
        <dbReference type="ARBA" id="ARBA00022490"/>
    </source>
</evidence>
<dbReference type="InterPro" id="IPR003753">
    <property type="entry name" value="Exonuc_VII_L"/>
</dbReference>
<dbReference type="GO" id="GO:0003676">
    <property type="term" value="F:nucleic acid binding"/>
    <property type="evidence" value="ECO:0007669"/>
    <property type="project" value="InterPro"/>
</dbReference>
<keyword evidence="4 5" id="KW-0269">Exonuclease</keyword>
<dbReference type="GO" id="GO:0005737">
    <property type="term" value="C:cytoplasm"/>
    <property type="evidence" value="ECO:0007669"/>
    <property type="project" value="UniProtKB-SubCell"/>
</dbReference>
<dbReference type="HAMAP" id="MF_00378">
    <property type="entry name" value="Exonuc_7_L"/>
    <property type="match status" value="1"/>
</dbReference>
<comment type="catalytic activity">
    <reaction evidence="5 6">
        <text>Exonucleolytic cleavage in either 5'- to 3'- or 3'- to 5'-direction to yield nucleoside 5'-phosphates.</text>
        <dbReference type="EC" id="3.1.11.6"/>
    </reaction>
</comment>
<name>A0A2T5G679_9BACL</name>
<dbReference type="Pfam" id="PF13742">
    <property type="entry name" value="tRNA_anti_2"/>
    <property type="match status" value="1"/>
</dbReference>
<evidence type="ECO:0000313" key="11">
    <source>
        <dbReference type="Proteomes" id="UP000244016"/>
    </source>
</evidence>
<dbReference type="Pfam" id="PF02601">
    <property type="entry name" value="Exonuc_VII_L"/>
    <property type="match status" value="1"/>
</dbReference>
<comment type="subcellular location">
    <subcellularLocation>
        <location evidence="5 6">Cytoplasm</location>
    </subcellularLocation>
</comment>
<evidence type="ECO:0000259" key="8">
    <source>
        <dbReference type="Pfam" id="PF02601"/>
    </source>
</evidence>
<evidence type="ECO:0000256" key="6">
    <source>
        <dbReference type="RuleBase" id="RU004355"/>
    </source>
</evidence>
<keyword evidence="1 5" id="KW-0963">Cytoplasm</keyword>
<proteinExistence type="inferred from homology"/>
<evidence type="ECO:0000256" key="4">
    <source>
        <dbReference type="ARBA" id="ARBA00022839"/>
    </source>
</evidence>
<dbReference type="InterPro" id="IPR020579">
    <property type="entry name" value="Exonuc_VII_lsu_C"/>
</dbReference>
<feature type="domain" description="OB-fold nucleic acid binding" evidence="9">
    <location>
        <begin position="14"/>
        <end position="108"/>
    </location>
</feature>
<dbReference type="EC" id="3.1.11.6" evidence="5"/>
<dbReference type="PANTHER" id="PTHR30008">
    <property type="entry name" value="EXODEOXYRIBONUCLEASE 7 LARGE SUBUNIT"/>
    <property type="match status" value="1"/>
</dbReference>
<comment type="caution">
    <text evidence="10">The sequence shown here is derived from an EMBL/GenBank/DDBJ whole genome shotgun (WGS) entry which is preliminary data.</text>
</comment>
<comment type="subunit">
    <text evidence="5">Heterooligomer composed of large and small subunits.</text>
</comment>
<dbReference type="GO" id="GO:0006308">
    <property type="term" value="P:DNA catabolic process"/>
    <property type="evidence" value="ECO:0007669"/>
    <property type="project" value="UniProtKB-UniRule"/>
</dbReference>